<proteinExistence type="predicted"/>
<protein>
    <recommendedName>
        <fullName evidence="4">Rubredoxin-like domain-containing protein</fullName>
    </recommendedName>
</protein>
<accession>A0A5B8XPP9</accession>
<dbReference type="AlphaFoldDB" id="A0A5B8XPP9"/>
<dbReference type="OrthoDB" id="9799749at2"/>
<dbReference type="KEGG" id="bbae:FRD01_08295"/>
<keyword evidence="3" id="KW-1185">Reference proteome</keyword>
<reference evidence="2 3" key="1">
    <citation type="submission" date="2019-08" db="EMBL/GenBank/DDBJ databases">
        <authorList>
            <person name="Liang Q."/>
        </authorList>
    </citation>
    <scope>NUCLEOTIDE SEQUENCE [LARGE SCALE GENOMIC DNA]</scope>
    <source>
        <strain evidence="2 3">V1718</strain>
    </source>
</reference>
<feature type="region of interest" description="Disordered" evidence="1">
    <location>
        <begin position="78"/>
        <end position="102"/>
    </location>
</feature>
<organism evidence="2 3">
    <name type="scientific">Microvenator marinus</name>
    <dbReference type="NCBI Taxonomy" id="2600177"/>
    <lineage>
        <taxon>Bacteria</taxon>
        <taxon>Deltaproteobacteria</taxon>
        <taxon>Bradymonadales</taxon>
        <taxon>Microvenatoraceae</taxon>
        <taxon>Microvenator</taxon>
    </lineage>
</organism>
<name>A0A5B8XPP9_9DELT</name>
<evidence type="ECO:0008006" key="4">
    <source>
        <dbReference type="Google" id="ProtNLM"/>
    </source>
</evidence>
<dbReference type="EMBL" id="CP042467">
    <property type="protein sequence ID" value="QED27241.1"/>
    <property type="molecule type" value="Genomic_DNA"/>
</dbReference>
<gene>
    <name evidence="2" type="ORF">FRD01_08295</name>
</gene>
<dbReference type="Proteomes" id="UP000321595">
    <property type="component" value="Chromosome"/>
</dbReference>
<dbReference type="Gene3D" id="2.20.28.10">
    <property type="match status" value="1"/>
</dbReference>
<evidence type="ECO:0000313" key="3">
    <source>
        <dbReference type="Proteomes" id="UP000321595"/>
    </source>
</evidence>
<sequence length="102" mass="11592">MSQYDTFVHAMIWTCRTCGFAYFGGQPKMECPVCESYKTNFVDIPQHIEAKIREELPDNPPNHRDNRARRVELMAEETVKPRAAGRILPAASGNHMDPSTPD</sequence>
<evidence type="ECO:0000256" key="1">
    <source>
        <dbReference type="SAM" id="MobiDB-lite"/>
    </source>
</evidence>
<dbReference type="RefSeq" id="WP_146958926.1">
    <property type="nucleotide sequence ID" value="NZ_CP042467.1"/>
</dbReference>
<dbReference type="SUPFAM" id="SSF57802">
    <property type="entry name" value="Rubredoxin-like"/>
    <property type="match status" value="1"/>
</dbReference>
<evidence type="ECO:0000313" key="2">
    <source>
        <dbReference type="EMBL" id="QED27241.1"/>
    </source>
</evidence>